<reference evidence="3 4" key="2">
    <citation type="journal article" date="2011" name="Stand. Genomic Sci.">
        <title>Complete genome sequence of Tolumonas auensis type strain (TA 4).</title>
        <authorList>
            <person name="Chertkov O."/>
            <person name="Copeland A."/>
            <person name="Lucas S."/>
            <person name="Lapidus A."/>
            <person name="Berry K.W."/>
            <person name="Detter J.C."/>
            <person name="Del Rio T.G."/>
            <person name="Hammon N."/>
            <person name="Dalin E."/>
            <person name="Tice H."/>
            <person name="Pitluck S."/>
            <person name="Richardson P."/>
            <person name="Bruce D."/>
            <person name="Goodwin L."/>
            <person name="Han C."/>
            <person name="Tapia R."/>
            <person name="Saunders E."/>
            <person name="Schmutz J."/>
            <person name="Brettin T."/>
            <person name="Larimer F."/>
            <person name="Land M."/>
            <person name="Hauser L."/>
            <person name="Spring S."/>
            <person name="Rohde M."/>
            <person name="Kyrpides N.C."/>
            <person name="Ivanova N."/>
            <person name="Goker M."/>
            <person name="Beller H.R."/>
            <person name="Klenk H.P."/>
            <person name="Woyke T."/>
        </authorList>
    </citation>
    <scope>NUCLEOTIDE SEQUENCE [LARGE SCALE GENOMIC DNA]</scope>
    <source>
        <strain evidence="4">DSM 9187 / TA4</strain>
    </source>
</reference>
<sequence>MNNMIITQELVNAAADAICAEGNKPTVLDVRKRLQAGSMSEIWRFFQVWQSAQQASAESVVSVPSELQQALEELITRQIDNVKKTLESEIETLRQTNDELMAEIDQRTQQSTQQTAELNSARAIKDEVTGRFDQLNAELKRAQTEIEIEKESATQSRMELVKVQLKLESVSRLEADLDQMYKTLEQERVAKLNAEHSAKALASKLEIETAARKKAENDLLALIRSKEEQPA</sequence>
<organism evidence="3 4">
    <name type="scientific">Tolumonas auensis (strain DSM 9187 / NBRC 110442 / TA 4)</name>
    <dbReference type="NCBI Taxonomy" id="595494"/>
    <lineage>
        <taxon>Bacteria</taxon>
        <taxon>Pseudomonadati</taxon>
        <taxon>Pseudomonadota</taxon>
        <taxon>Gammaproteobacteria</taxon>
        <taxon>Aeromonadales</taxon>
        <taxon>Aeromonadaceae</taxon>
        <taxon>Tolumonas</taxon>
    </lineage>
</organism>
<dbReference type="STRING" id="595494.Tola_3165"/>
<keyword evidence="4" id="KW-1185">Reference proteome</keyword>
<accession>C4LDZ2</accession>
<dbReference type="OrthoDB" id="583532at2"/>
<feature type="domain" description="KfrA N-terminal DNA-binding" evidence="2">
    <location>
        <begin position="7"/>
        <end position="117"/>
    </location>
</feature>
<dbReference type="EMBL" id="CP001616">
    <property type="protein sequence ID" value="ACQ94753.1"/>
    <property type="molecule type" value="Genomic_DNA"/>
</dbReference>
<dbReference type="KEGG" id="tau:Tola_3165"/>
<evidence type="ECO:0000313" key="4">
    <source>
        <dbReference type="Proteomes" id="UP000009073"/>
    </source>
</evidence>
<evidence type="ECO:0000313" key="3">
    <source>
        <dbReference type="EMBL" id="ACQ94753.1"/>
    </source>
</evidence>
<dbReference type="HOGENOM" id="CLU_1105993_0_0_6"/>
<evidence type="ECO:0000259" key="2">
    <source>
        <dbReference type="Pfam" id="PF11740"/>
    </source>
</evidence>
<dbReference type="InterPro" id="IPR021104">
    <property type="entry name" value="KfrA_DNA-bd_N"/>
</dbReference>
<gene>
    <name evidence="3" type="ordered locus">Tola_3165</name>
</gene>
<dbReference type="Proteomes" id="UP000009073">
    <property type="component" value="Chromosome"/>
</dbReference>
<protein>
    <submittedName>
        <fullName evidence="3">Mucin-associated surface protein</fullName>
    </submittedName>
</protein>
<feature type="coiled-coil region" evidence="1">
    <location>
        <begin position="79"/>
        <end position="218"/>
    </location>
</feature>
<proteinExistence type="predicted"/>
<dbReference type="RefSeq" id="WP_015880202.1">
    <property type="nucleotide sequence ID" value="NC_012691.1"/>
</dbReference>
<name>C4LDZ2_TOLAT</name>
<evidence type="ECO:0000256" key="1">
    <source>
        <dbReference type="SAM" id="Coils"/>
    </source>
</evidence>
<dbReference type="AlphaFoldDB" id="C4LDZ2"/>
<reference evidence="4" key="1">
    <citation type="submission" date="2009-05" db="EMBL/GenBank/DDBJ databases">
        <title>Complete sequence of Tolumonas auensis DSM 9187.</title>
        <authorList>
            <consortium name="US DOE Joint Genome Institute"/>
            <person name="Lucas S."/>
            <person name="Copeland A."/>
            <person name="Lapidus A."/>
            <person name="Glavina del Rio T."/>
            <person name="Tice H."/>
            <person name="Bruce D."/>
            <person name="Goodwin L."/>
            <person name="Pitluck S."/>
            <person name="Chertkov O."/>
            <person name="Brettin T."/>
            <person name="Detter J.C."/>
            <person name="Han C."/>
            <person name="Larimer F."/>
            <person name="Land M."/>
            <person name="Hauser L."/>
            <person name="Kyrpides N."/>
            <person name="Mikhailova N."/>
            <person name="Spring S."/>
            <person name="Beller H."/>
        </authorList>
    </citation>
    <scope>NUCLEOTIDE SEQUENCE [LARGE SCALE GENOMIC DNA]</scope>
    <source>
        <strain evidence="4">DSM 9187 / TA4</strain>
    </source>
</reference>
<dbReference type="Pfam" id="PF11740">
    <property type="entry name" value="KfrA_N"/>
    <property type="match status" value="1"/>
</dbReference>
<keyword evidence="1" id="KW-0175">Coiled coil</keyword>